<keyword evidence="2" id="KW-1185">Reference proteome</keyword>
<dbReference type="Proteomes" id="UP000815698">
    <property type="component" value="Chromosome"/>
</dbReference>
<evidence type="ECO:0000313" key="2">
    <source>
        <dbReference type="Proteomes" id="UP000815698"/>
    </source>
</evidence>
<protein>
    <recommendedName>
        <fullName evidence="3">DUF559 domain-containing protein</fullName>
    </recommendedName>
</protein>
<dbReference type="EMBL" id="CP023482">
    <property type="protein sequence ID" value="ATH97197.1"/>
    <property type="molecule type" value="Genomic_DNA"/>
</dbReference>
<accession>A0ABN5DQ05</accession>
<gene>
    <name evidence="1" type="ORF">COP05_08935</name>
</gene>
<evidence type="ECO:0000313" key="1">
    <source>
        <dbReference type="EMBL" id="ATH97197.1"/>
    </source>
</evidence>
<proteinExistence type="predicted"/>
<evidence type="ECO:0008006" key="3">
    <source>
        <dbReference type="Google" id="ProtNLM"/>
    </source>
</evidence>
<sequence>MFVSRDLADHGISRDRLRRSDIATLGPGLYADRNRDFTEPELARALCAKYSHLVLSGVNAARVHEMPLPPQLSTWDPAAPMSFTTSLKDARPHPMIDLHFSRVEPHEVRTLRRGNHTLQILSRVRTWLDLASIVPLDYLVAAGDALVRVPRPNLEIGRTGAYATLAELEAAVAAYPGLPGICRARKALELIRVGSDSAQESRARLAMVFAGLKEPRLNVPILDEHGRIVCSPDFFWERERVVGEYDGDYHRTLDAIERDRTKDFMYADRGLEVFRLHIRDLPLLPLNAPDDVVMRALGNSRAAAVAQRALRRRTRIACGPTRS</sequence>
<reference evidence="1 2" key="1">
    <citation type="journal article" date="2016" name="Int. J. Syst. Evol. Microbiol.">
        <title>Dermabacter jinjuensis sp. nov., a novel species of the genus Dermabacter isolated from a clinical specimen.</title>
        <authorList>
            <person name="Park Y.K."/>
            <person name="Lee K.M."/>
            <person name="Lee W.K."/>
            <person name="Cho M.J."/>
            <person name="Lee H.S."/>
            <person name="Cho Y.G."/>
            <person name="Lee Y.C."/>
            <person name="Lee W.K."/>
            <person name="Seong W.K."/>
            <person name="Hwang K.J."/>
        </authorList>
    </citation>
    <scope>NUCLEOTIDE SEQUENCE [LARGE SCALE GENOMIC DNA]</scope>
    <source>
        <strain evidence="1 2">32T</strain>
    </source>
</reference>
<organism evidence="1 2">
    <name type="scientific">Dermabacter jinjuensis</name>
    <dbReference type="NCBI Taxonomy" id="1667168"/>
    <lineage>
        <taxon>Bacteria</taxon>
        <taxon>Bacillati</taxon>
        <taxon>Actinomycetota</taxon>
        <taxon>Actinomycetes</taxon>
        <taxon>Micrococcales</taxon>
        <taxon>Dermabacteraceae</taxon>
        <taxon>Dermabacter</taxon>
    </lineage>
</organism>
<name>A0ABN5DQ05_9MICO</name>